<dbReference type="InterPro" id="IPR006860">
    <property type="entry name" value="FecR"/>
</dbReference>
<evidence type="ECO:0000313" key="4">
    <source>
        <dbReference type="EMBL" id="QHS63627.1"/>
    </source>
</evidence>
<dbReference type="InterPro" id="IPR012373">
    <property type="entry name" value="Ferrdict_sens_TM"/>
</dbReference>
<evidence type="ECO:0000259" key="3">
    <source>
        <dbReference type="Pfam" id="PF16344"/>
    </source>
</evidence>
<dbReference type="Gene3D" id="3.55.50.30">
    <property type="match status" value="1"/>
</dbReference>
<sequence>MTDDQKILLLKRYMDRTLTDQEATDFFSWYYNVSADEFHNLLQRASDGGQPLVYEEASPAFLTQLNSRLTALDNKEQGAPVRKLSRLWWAAAAAVLVLAAGTWTILKRPAAKQDIAVNKPGQDIAPGSNGAILTLADGSQITLDSLGNGQISNQHGSRVILQSGSLTYDAAGASTASYNTIRTPIARQFRLVLPDGSKVWLNAASMLKYPTAFTGTDRTVEISGEAYFEITPNAQQPFRVKIDNKATIEVLGTDFNINAYTDESSIRTTLLTGSIRVNTTGGSAVLKPGQQAAIRETIQVNNEINTGQVTAWKDGIFNFDGMGVGEVMRQLTRWYDIEVIYEKNVPDIRFYGEIGRNLSLSQVLEGLKLSGVNFRIEGRKLIVLP</sequence>
<dbReference type="EMBL" id="CP048113">
    <property type="protein sequence ID" value="QHS63627.1"/>
    <property type="molecule type" value="Genomic_DNA"/>
</dbReference>
<keyword evidence="1" id="KW-0812">Transmembrane</keyword>
<feature type="domain" description="FecR protein" evidence="2">
    <location>
        <begin position="180"/>
        <end position="275"/>
    </location>
</feature>
<gene>
    <name evidence="4" type="ORF">GWR21_29820</name>
</gene>
<protein>
    <submittedName>
        <fullName evidence="4">DUF4974 domain-containing protein</fullName>
    </submittedName>
</protein>
<dbReference type="PANTHER" id="PTHR30273">
    <property type="entry name" value="PERIPLASMIC SIGNAL SENSOR AND SIGMA FACTOR ACTIVATOR FECR-RELATED"/>
    <property type="match status" value="1"/>
</dbReference>
<organism evidence="4 5">
    <name type="scientific">Chitinophaga agri</name>
    <dbReference type="NCBI Taxonomy" id="2703787"/>
    <lineage>
        <taxon>Bacteria</taxon>
        <taxon>Pseudomonadati</taxon>
        <taxon>Bacteroidota</taxon>
        <taxon>Chitinophagia</taxon>
        <taxon>Chitinophagales</taxon>
        <taxon>Chitinophagaceae</taxon>
        <taxon>Chitinophaga</taxon>
    </lineage>
</organism>
<feature type="transmembrane region" description="Helical" evidence="1">
    <location>
        <begin position="87"/>
        <end position="106"/>
    </location>
</feature>
<proteinExistence type="predicted"/>
<keyword evidence="1" id="KW-1133">Transmembrane helix</keyword>
<reference evidence="4 5" key="1">
    <citation type="submission" date="2020-01" db="EMBL/GenBank/DDBJ databases">
        <title>Complete genome sequence of Chitinophaga sp. H33E-04 isolated from quinoa roots.</title>
        <authorList>
            <person name="Weon H.-Y."/>
            <person name="Lee S.A."/>
        </authorList>
    </citation>
    <scope>NUCLEOTIDE SEQUENCE [LARGE SCALE GENOMIC DNA]</scope>
    <source>
        <strain evidence="4 5">H33E-04</strain>
    </source>
</reference>
<evidence type="ECO:0000256" key="1">
    <source>
        <dbReference type="SAM" id="Phobius"/>
    </source>
</evidence>
<dbReference type="InterPro" id="IPR032508">
    <property type="entry name" value="FecR_C"/>
</dbReference>
<keyword evidence="1" id="KW-0472">Membrane</keyword>
<dbReference type="RefSeq" id="WP_162335343.1">
    <property type="nucleotide sequence ID" value="NZ_CP048113.1"/>
</dbReference>
<dbReference type="AlphaFoldDB" id="A0A6B9ZNS4"/>
<dbReference type="PANTHER" id="PTHR30273:SF2">
    <property type="entry name" value="PROTEIN FECR"/>
    <property type="match status" value="1"/>
</dbReference>
<dbReference type="Pfam" id="PF16344">
    <property type="entry name" value="FecR_C"/>
    <property type="match status" value="1"/>
</dbReference>
<evidence type="ECO:0000259" key="2">
    <source>
        <dbReference type="Pfam" id="PF04773"/>
    </source>
</evidence>
<name>A0A6B9ZNS4_9BACT</name>
<dbReference type="GO" id="GO:0016989">
    <property type="term" value="F:sigma factor antagonist activity"/>
    <property type="evidence" value="ECO:0007669"/>
    <property type="project" value="TreeGrafter"/>
</dbReference>
<dbReference type="PIRSF" id="PIRSF018266">
    <property type="entry name" value="FecR"/>
    <property type="match status" value="1"/>
</dbReference>
<feature type="domain" description="Protein FecR C-terminal" evidence="3">
    <location>
        <begin position="317"/>
        <end position="383"/>
    </location>
</feature>
<evidence type="ECO:0000313" key="5">
    <source>
        <dbReference type="Proteomes" id="UP000476411"/>
    </source>
</evidence>
<dbReference type="Pfam" id="PF04773">
    <property type="entry name" value="FecR"/>
    <property type="match status" value="1"/>
</dbReference>
<dbReference type="KEGG" id="chih:GWR21_29820"/>
<accession>A0A6B9ZNS4</accession>
<keyword evidence="5" id="KW-1185">Reference proteome</keyword>
<dbReference type="Proteomes" id="UP000476411">
    <property type="component" value="Chromosome"/>
</dbReference>
<dbReference type="Gene3D" id="2.60.120.1440">
    <property type="match status" value="1"/>
</dbReference>